<evidence type="ECO:0000256" key="1">
    <source>
        <dbReference type="SAM" id="MobiDB-lite"/>
    </source>
</evidence>
<accession>A0A853B539</accession>
<protein>
    <submittedName>
        <fullName evidence="2">Uncharacterized protein</fullName>
    </submittedName>
</protein>
<reference evidence="2 3" key="1">
    <citation type="submission" date="2020-07" db="EMBL/GenBank/DDBJ databases">
        <title>Sequencing the genomes of 1000 actinobacteria strains.</title>
        <authorList>
            <person name="Klenk H.-P."/>
        </authorList>
    </citation>
    <scope>NUCLEOTIDE SEQUENCE [LARGE SCALE GENOMIC DNA]</scope>
    <source>
        <strain evidence="2 3">DSM 104006</strain>
    </source>
</reference>
<proteinExistence type="predicted"/>
<gene>
    <name evidence="2" type="ORF">HNR02_003666</name>
</gene>
<sequence length="111" mass="12068">MGNDDPCHWCARPHGLDEFAKAALAAGVDRVVLLSSSAVVESSAESAVYTPFPDARVGAIHEADILGDVLGQRIAVRELTPDEARERTRSRRRCTTRSCARGNRGSANRHR</sequence>
<evidence type="ECO:0000313" key="2">
    <source>
        <dbReference type="EMBL" id="NYI90343.1"/>
    </source>
</evidence>
<keyword evidence="3" id="KW-1185">Reference proteome</keyword>
<dbReference type="EMBL" id="JACCFK010000001">
    <property type="protein sequence ID" value="NYI90343.1"/>
    <property type="molecule type" value="Genomic_DNA"/>
</dbReference>
<dbReference type="RefSeq" id="WP_179774371.1">
    <property type="nucleotide sequence ID" value="NZ_JACCFK010000001.1"/>
</dbReference>
<organism evidence="2 3">
    <name type="scientific">Amycolatopsis endophytica</name>
    <dbReference type="NCBI Taxonomy" id="860233"/>
    <lineage>
        <taxon>Bacteria</taxon>
        <taxon>Bacillati</taxon>
        <taxon>Actinomycetota</taxon>
        <taxon>Actinomycetes</taxon>
        <taxon>Pseudonocardiales</taxon>
        <taxon>Pseudonocardiaceae</taxon>
        <taxon>Amycolatopsis</taxon>
    </lineage>
</organism>
<dbReference type="AlphaFoldDB" id="A0A853B539"/>
<dbReference type="Proteomes" id="UP000549616">
    <property type="component" value="Unassembled WGS sequence"/>
</dbReference>
<feature type="region of interest" description="Disordered" evidence="1">
    <location>
        <begin position="81"/>
        <end position="111"/>
    </location>
</feature>
<name>A0A853B539_9PSEU</name>
<evidence type="ECO:0000313" key="3">
    <source>
        <dbReference type="Proteomes" id="UP000549616"/>
    </source>
</evidence>
<comment type="caution">
    <text evidence="2">The sequence shown here is derived from an EMBL/GenBank/DDBJ whole genome shotgun (WGS) entry which is preliminary data.</text>
</comment>